<accession>A0A9W6PUB1</accession>
<proteinExistence type="predicted"/>
<dbReference type="EMBL" id="BSRZ01000005">
    <property type="protein sequence ID" value="GLW64570.1"/>
    <property type="molecule type" value="Genomic_DNA"/>
</dbReference>
<gene>
    <name evidence="1" type="ORF">Arub01_28140</name>
</gene>
<organism evidence="1 2">
    <name type="scientific">Actinomadura rubrobrunea</name>
    <dbReference type="NCBI Taxonomy" id="115335"/>
    <lineage>
        <taxon>Bacteria</taxon>
        <taxon>Bacillati</taxon>
        <taxon>Actinomycetota</taxon>
        <taxon>Actinomycetes</taxon>
        <taxon>Streptosporangiales</taxon>
        <taxon>Thermomonosporaceae</taxon>
        <taxon>Actinomadura</taxon>
    </lineage>
</organism>
<dbReference type="InterPro" id="IPR009297">
    <property type="entry name" value="DUF952"/>
</dbReference>
<evidence type="ECO:0000313" key="1">
    <source>
        <dbReference type="EMBL" id="GLW64570.1"/>
    </source>
</evidence>
<dbReference type="Gene3D" id="3.20.170.20">
    <property type="entry name" value="Protein of unknown function DUF952"/>
    <property type="match status" value="1"/>
</dbReference>
<reference evidence="1" key="1">
    <citation type="submission" date="2023-02" db="EMBL/GenBank/DDBJ databases">
        <title>Actinomadura rubrobrunea NBRC 14622.</title>
        <authorList>
            <person name="Ichikawa N."/>
            <person name="Sato H."/>
            <person name="Tonouchi N."/>
        </authorList>
    </citation>
    <scope>NUCLEOTIDE SEQUENCE</scope>
    <source>
        <strain evidence="1">NBRC 14622</strain>
    </source>
</reference>
<sequence>MAFAEQGLHGCRVGSCDMPADHPEHHLLHIAERRHWEAARADGTAYTTSTRGRTLEEEGFIHCSSDLDQVRGVLSRFYADVDPADLVLLVIDVTRLDAPVRHEPVDGAVFPHIYGPIPLSAVIDVRSVPKTR</sequence>
<comment type="caution">
    <text evidence="1">The sequence shown here is derived from an EMBL/GenBank/DDBJ whole genome shotgun (WGS) entry which is preliminary data.</text>
</comment>
<dbReference type="AlphaFoldDB" id="A0A9W6PUB1"/>
<keyword evidence="2" id="KW-1185">Reference proteome</keyword>
<evidence type="ECO:0008006" key="3">
    <source>
        <dbReference type="Google" id="ProtNLM"/>
    </source>
</evidence>
<name>A0A9W6PUB1_9ACTN</name>
<evidence type="ECO:0000313" key="2">
    <source>
        <dbReference type="Proteomes" id="UP001165124"/>
    </source>
</evidence>
<dbReference type="PANTHER" id="PTHR34129">
    <property type="entry name" value="BLR1139 PROTEIN"/>
    <property type="match status" value="1"/>
</dbReference>
<protein>
    <recommendedName>
        <fullName evidence="3">DUF952 domain-containing protein</fullName>
    </recommendedName>
</protein>
<dbReference type="PANTHER" id="PTHR34129:SF1">
    <property type="entry name" value="DUF952 DOMAIN-CONTAINING PROTEIN"/>
    <property type="match status" value="1"/>
</dbReference>
<dbReference type="SUPFAM" id="SSF56399">
    <property type="entry name" value="ADP-ribosylation"/>
    <property type="match status" value="1"/>
</dbReference>
<dbReference type="Pfam" id="PF06108">
    <property type="entry name" value="DUF952"/>
    <property type="match status" value="1"/>
</dbReference>
<dbReference type="Proteomes" id="UP001165124">
    <property type="component" value="Unassembled WGS sequence"/>
</dbReference>